<dbReference type="PANTHER" id="PTHR23526:SF2">
    <property type="entry name" value="MAJOR FACILITATOR SUPERFAMILY (MFS) PROFILE DOMAIN-CONTAINING PROTEIN"/>
    <property type="match status" value="1"/>
</dbReference>
<evidence type="ECO:0000256" key="1">
    <source>
        <dbReference type="ARBA" id="ARBA00022692"/>
    </source>
</evidence>
<dbReference type="PANTHER" id="PTHR23526">
    <property type="entry name" value="INTEGRAL MEMBRANE TRANSPORT PROTEIN-RELATED"/>
    <property type="match status" value="1"/>
</dbReference>
<keyword evidence="3 4" id="KW-0472">Membrane</keyword>
<feature type="transmembrane region" description="Helical" evidence="4">
    <location>
        <begin position="21"/>
        <end position="38"/>
    </location>
</feature>
<reference evidence="6 7" key="1">
    <citation type="submission" date="2014-10" db="EMBL/GenBank/DDBJ databases">
        <title>Draft genome of anammox bacterium scalindua brodae, obtained using differential coverage binning of sequence data from two enrichment reactors.</title>
        <authorList>
            <person name="Speth D.R."/>
            <person name="Russ L."/>
            <person name="Kartal B."/>
            <person name="Op den Camp H.J."/>
            <person name="Dutilh B.E."/>
            <person name="Jetten M.S."/>
        </authorList>
    </citation>
    <scope>NUCLEOTIDE SEQUENCE [LARGE SCALE GENOMIC DNA]</scope>
    <source>
        <strain evidence="6">RU1</strain>
    </source>
</reference>
<organism evidence="6 7">
    <name type="scientific">Candidatus Scalindua brodae</name>
    <dbReference type="NCBI Taxonomy" id="237368"/>
    <lineage>
        <taxon>Bacteria</taxon>
        <taxon>Pseudomonadati</taxon>
        <taxon>Planctomycetota</taxon>
        <taxon>Candidatus Brocadiia</taxon>
        <taxon>Candidatus Brocadiales</taxon>
        <taxon>Candidatus Scalinduaceae</taxon>
        <taxon>Candidatus Scalindua</taxon>
    </lineage>
</organism>
<feature type="transmembrane region" description="Helical" evidence="4">
    <location>
        <begin position="354"/>
        <end position="375"/>
    </location>
</feature>
<protein>
    <submittedName>
        <fullName evidence="6">Putative transporter protein</fullName>
    </submittedName>
</protein>
<feature type="transmembrane region" description="Helical" evidence="4">
    <location>
        <begin position="232"/>
        <end position="250"/>
    </location>
</feature>
<keyword evidence="2 4" id="KW-1133">Transmembrane helix</keyword>
<feature type="transmembrane region" description="Helical" evidence="4">
    <location>
        <begin position="82"/>
        <end position="104"/>
    </location>
</feature>
<dbReference type="Gene3D" id="1.20.1250.20">
    <property type="entry name" value="MFS general substrate transporter like domains"/>
    <property type="match status" value="2"/>
</dbReference>
<gene>
    <name evidence="6" type="ORF">SCABRO_01639</name>
</gene>
<evidence type="ECO:0000256" key="3">
    <source>
        <dbReference type="ARBA" id="ARBA00023136"/>
    </source>
</evidence>
<feature type="domain" description="Major facilitator superfamily (MFS) profile" evidence="5">
    <location>
        <begin position="226"/>
        <end position="463"/>
    </location>
</feature>
<dbReference type="eggNOG" id="COG2211">
    <property type="taxonomic scope" value="Bacteria"/>
</dbReference>
<feature type="transmembrane region" description="Helical" evidence="4">
    <location>
        <begin position="262"/>
        <end position="279"/>
    </location>
</feature>
<dbReference type="AlphaFoldDB" id="A0A0B0EKQ6"/>
<dbReference type="GO" id="GO:0022857">
    <property type="term" value="F:transmembrane transporter activity"/>
    <property type="evidence" value="ECO:0007669"/>
    <property type="project" value="InterPro"/>
</dbReference>
<keyword evidence="1 4" id="KW-0812">Transmembrane</keyword>
<dbReference type="Pfam" id="PF07690">
    <property type="entry name" value="MFS_1"/>
    <property type="match status" value="1"/>
</dbReference>
<feature type="transmembrane region" description="Helical" evidence="4">
    <location>
        <begin position="387"/>
        <end position="406"/>
    </location>
</feature>
<feature type="transmembrane region" description="Helical" evidence="4">
    <location>
        <begin position="110"/>
        <end position="132"/>
    </location>
</feature>
<dbReference type="PROSITE" id="PS50850">
    <property type="entry name" value="MFS"/>
    <property type="match status" value="1"/>
</dbReference>
<feature type="transmembrane region" description="Helical" evidence="4">
    <location>
        <begin position="152"/>
        <end position="171"/>
    </location>
</feature>
<feature type="transmembrane region" description="Helical" evidence="4">
    <location>
        <begin position="291"/>
        <end position="310"/>
    </location>
</feature>
<dbReference type="EMBL" id="JRYO01000115">
    <property type="protein sequence ID" value="KHE92606.1"/>
    <property type="molecule type" value="Genomic_DNA"/>
</dbReference>
<dbReference type="Proteomes" id="UP000030652">
    <property type="component" value="Unassembled WGS sequence"/>
</dbReference>
<dbReference type="InterPro" id="IPR052528">
    <property type="entry name" value="Sugar_transport-like"/>
</dbReference>
<feature type="transmembrane region" description="Helical" evidence="4">
    <location>
        <begin position="50"/>
        <end position="70"/>
    </location>
</feature>
<evidence type="ECO:0000313" key="6">
    <source>
        <dbReference type="EMBL" id="KHE92606.1"/>
    </source>
</evidence>
<feature type="transmembrane region" description="Helical" evidence="4">
    <location>
        <begin position="316"/>
        <end position="342"/>
    </location>
</feature>
<dbReference type="InterPro" id="IPR011701">
    <property type="entry name" value="MFS"/>
</dbReference>
<evidence type="ECO:0000256" key="2">
    <source>
        <dbReference type="ARBA" id="ARBA00022989"/>
    </source>
</evidence>
<dbReference type="InterPro" id="IPR036259">
    <property type="entry name" value="MFS_trans_sf"/>
</dbReference>
<evidence type="ECO:0000313" key="7">
    <source>
        <dbReference type="Proteomes" id="UP000030652"/>
    </source>
</evidence>
<proteinExistence type="predicted"/>
<evidence type="ECO:0000256" key="4">
    <source>
        <dbReference type="SAM" id="Phobius"/>
    </source>
</evidence>
<name>A0A0B0EKQ6_9BACT</name>
<dbReference type="InterPro" id="IPR020846">
    <property type="entry name" value="MFS_dom"/>
</dbReference>
<accession>A0A0B0EKQ6</accession>
<dbReference type="SUPFAM" id="SSF103473">
    <property type="entry name" value="MFS general substrate transporter"/>
    <property type="match status" value="1"/>
</dbReference>
<feature type="transmembrane region" description="Helical" evidence="4">
    <location>
        <begin position="177"/>
        <end position="200"/>
    </location>
</feature>
<sequence>MDTKNNSIHKVKIRKTLRMSIFEGSFSGISASIFEYFIRPLALFLNASLFQIGILSSIPQLLISVTQLYLPDFLKKFKSRRNFVSLCALIQAFMVIPIILVHFVPKNLQIPLLISFYCLYAIIGSMIVPVWASLMSDIVPKRIKGLYFGRRAMVIGISSLVVVLFMGYLLQVSLQKVFWGFVVIFTFACVLRIISSFILMRHYDAPLHIKPEHHFSFFQFLKRSKTGNFGKYVFFVSAMSFSVFIASPYFSVYMLKRIHFGYIEYTIISVSPLLFGLLLKPVWGRIGDKFGNLFVIRVCSLAIALVPAAWLVSNNFYWLLLIQVPSGLAWSGFNLCTLNFIYDSAIPEKRVRCISYFNTMYTFSACAGAFLSGLLANYVPELWGERLLSIFAISAILRGITLLFFYNRVKEVKQVRPFKLEKEYFKEIIPVFRPNRGYIRPVSVDIDQDISYPVKTDNLKKNL</sequence>
<comment type="caution">
    <text evidence="6">The sequence shown here is derived from an EMBL/GenBank/DDBJ whole genome shotgun (WGS) entry which is preliminary data.</text>
</comment>
<evidence type="ECO:0000259" key="5">
    <source>
        <dbReference type="PROSITE" id="PS50850"/>
    </source>
</evidence>